<dbReference type="EMBL" id="LT608328">
    <property type="protein sequence ID" value="SCM55963.1"/>
    <property type="molecule type" value="Genomic_DNA"/>
</dbReference>
<reference evidence="2 3" key="1">
    <citation type="submission" date="2016-08" db="EMBL/GenBank/DDBJ databases">
        <authorList>
            <person name="Seilhamer J.J."/>
        </authorList>
    </citation>
    <scope>NUCLEOTIDE SEQUENCE [LARGE SCALE GENOMIC DNA]</scope>
    <source>
        <strain evidence="2">ING2-E5A</strain>
    </source>
</reference>
<protein>
    <submittedName>
        <fullName evidence="2">Phosphopantothenate-cysteine ligase</fullName>
        <ecNumber evidence="2">6.3.2.5</ecNumber>
    </submittedName>
</protein>
<dbReference type="Gene3D" id="3.40.50.10300">
    <property type="entry name" value="CoaB-like"/>
    <property type="match status" value="1"/>
</dbReference>
<evidence type="ECO:0000259" key="1">
    <source>
        <dbReference type="Pfam" id="PF04127"/>
    </source>
</evidence>
<name>A0A1G4G4L8_9BACT</name>
<evidence type="ECO:0000313" key="2">
    <source>
        <dbReference type="EMBL" id="SCM55963.1"/>
    </source>
</evidence>
<dbReference type="InterPro" id="IPR035929">
    <property type="entry name" value="CoaB-like_sf"/>
</dbReference>
<dbReference type="Pfam" id="PF04127">
    <property type="entry name" value="DFP"/>
    <property type="match status" value="2"/>
</dbReference>
<dbReference type="EC" id="6.3.2.5" evidence="2"/>
<dbReference type="SUPFAM" id="SSF102645">
    <property type="entry name" value="CoaB-like"/>
    <property type="match status" value="1"/>
</dbReference>
<sequence>MLNIAITAGGTSEQIDGVRRLTNVSTGLLGWHCLEAVMEQLQAAGRHDFRVTYILTDTAYRGVLSDRQHPFVDFLPVSDAESVYHAVDELTSRVPVDFFIHSMAISDFTIAYAAATDELAREICRLPFSEEEGVTAVREVLEHPSGRYTLSEKIPSGHNLVLGLKRTKKVIPLIKRNNPATFLVGFKLLRDVTEEELIRIANRLAEENGCDMVFANQLGELGEENHSGMLIRSGEVIARPTGKRAIAAAIVEEMMKQGGIQ</sequence>
<organism evidence="2 3">
    <name type="scientific">Petrimonas mucosa</name>
    <dbReference type="NCBI Taxonomy" id="1642646"/>
    <lineage>
        <taxon>Bacteria</taxon>
        <taxon>Pseudomonadati</taxon>
        <taxon>Bacteroidota</taxon>
        <taxon>Bacteroidia</taxon>
        <taxon>Bacteroidales</taxon>
        <taxon>Dysgonomonadaceae</taxon>
        <taxon>Petrimonas</taxon>
    </lineage>
</organism>
<dbReference type="AlphaFoldDB" id="A0A1G4G4L8"/>
<dbReference type="GO" id="GO:0015937">
    <property type="term" value="P:coenzyme A biosynthetic process"/>
    <property type="evidence" value="ECO:0007669"/>
    <property type="project" value="UniProtKB-ARBA"/>
</dbReference>
<dbReference type="RefSeq" id="WP_071136158.1">
    <property type="nucleotide sequence ID" value="NZ_DUQN01000028.1"/>
</dbReference>
<proteinExistence type="predicted"/>
<dbReference type="InterPro" id="IPR007085">
    <property type="entry name" value="DNA/pantothenate-metab_flavo_C"/>
</dbReference>
<evidence type="ECO:0000313" key="3">
    <source>
        <dbReference type="Proteomes" id="UP000178485"/>
    </source>
</evidence>
<gene>
    <name evidence="2" type="primary">coaB</name>
    <name evidence="2" type="ORF">ING2E5A_0657</name>
</gene>
<dbReference type="STRING" id="1642646.ING2E5A_0657"/>
<dbReference type="GO" id="GO:0004632">
    <property type="term" value="F:phosphopantothenate--cysteine ligase activity"/>
    <property type="evidence" value="ECO:0007669"/>
    <property type="project" value="UniProtKB-EC"/>
</dbReference>
<feature type="domain" description="DNA/pantothenate metabolism flavoprotein C-terminal" evidence="1">
    <location>
        <begin position="153"/>
        <end position="255"/>
    </location>
</feature>
<dbReference type="Proteomes" id="UP000178485">
    <property type="component" value="Chromosome i"/>
</dbReference>
<dbReference type="KEGG" id="pmuc:ING2E5A_0657"/>
<keyword evidence="2" id="KW-0436">Ligase</keyword>
<feature type="domain" description="DNA/pantothenate metabolism flavoprotein C-terminal" evidence="1">
    <location>
        <begin position="3"/>
        <end position="114"/>
    </location>
</feature>
<accession>A0A1G4G4L8</accession>
<keyword evidence="3" id="KW-1185">Reference proteome</keyword>